<name>A0A7M1SUP7_9MICO</name>
<dbReference type="PANTHER" id="PTHR43649:SF12">
    <property type="entry name" value="DIACETYLCHITOBIOSE BINDING PROTEIN DASA"/>
    <property type="match status" value="1"/>
</dbReference>
<dbReference type="RefSeq" id="WP_193497974.1">
    <property type="nucleotide sequence ID" value="NZ_CP063169.1"/>
</dbReference>
<sequence length="425" mass="46214">MLTSQSSAPPDPTRRAFLAGAGLAGAGLALSGCTAGPGADEITFYQSKPEVIGYFNDLVEQFSTDRPEVRVSHDSTSNLSGGFVRSSPPDLGCLNYNFEVARFVDRGALTDLSDLPAAQRINPDLQPLIELTANYPGRTSVLPYSLMMAAVLYNREIFAQHDLDVPTTWPELIEVCDTLADAGITPIYSTFADPWTVGQGLFDYSVGGMVDVTDFFTRLRQQGSDVGPDSPVSFQRDFAEPVQRMLTLAAYSNDDATSRGYGDGNLAFAGGQAAMYLQGPWALTEIAKSNEAIDVGAFPLPMTDSADDLRVRVNVDLALWIPEMSSHQDEARELLTYLMRPEVINAYNEFANGFGVTTDAPDVSNPTLQELQPFYDDAAFYLGATQLIPQSIPVHNYAQALVTGSEPDQILRTLDADWARLAFRS</sequence>
<dbReference type="PROSITE" id="PS51318">
    <property type="entry name" value="TAT"/>
    <property type="match status" value="1"/>
</dbReference>
<dbReference type="InterPro" id="IPR050490">
    <property type="entry name" value="Bact_solute-bd_prot1"/>
</dbReference>
<dbReference type="Pfam" id="PF01547">
    <property type="entry name" value="SBP_bac_1"/>
    <property type="match status" value="1"/>
</dbReference>
<reference evidence="1 2" key="1">
    <citation type="submission" date="2020-10" db="EMBL/GenBank/DDBJ databases">
        <title>Haloactinobacterium sp. RN3S43, a bacterium isolated from saline soil.</title>
        <authorList>
            <person name="Sun J.-Q."/>
        </authorList>
    </citation>
    <scope>NUCLEOTIDE SEQUENCE [LARGE SCALE GENOMIC DNA]</scope>
    <source>
        <strain evidence="1 2">RN3S43</strain>
    </source>
</reference>
<keyword evidence="2" id="KW-1185">Reference proteome</keyword>
<dbReference type="EMBL" id="CP063169">
    <property type="protein sequence ID" value="QOR71310.1"/>
    <property type="molecule type" value="Genomic_DNA"/>
</dbReference>
<dbReference type="Proteomes" id="UP000593758">
    <property type="component" value="Chromosome"/>
</dbReference>
<protein>
    <submittedName>
        <fullName evidence="1">Extracellular solute-binding protein</fullName>
    </submittedName>
</protein>
<dbReference type="SUPFAM" id="SSF53850">
    <property type="entry name" value="Periplasmic binding protein-like II"/>
    <property type="match status" value="1"/>
</dbReference>
<accession>A0A7M1SUP7</accession>
<dbReference type="Gene3D" id="3.40.190.10">
    <property type="entry name" value="Periplasmic binding protein-like II"/>
    <property type="match status" value="2"/>
</dbReference>
<dbReference type="InterPro" id="IPR006311">
    <property type="entry name" value="TAT_signal"/>
</dbReference>
<organism evidence="1 2">
    <name type="scientific">Ruania alkalisoli</name>
    <dbReference type="NCBI Taxonomy" id="2779775"/>
    <lineage>
        <taxon>Bacteria</taxon>
        <taxon>Bacillati</taxon>
        <taxon>Actinomycetota</taxon>
        <taxon>Actinomycetes</taxon>
        <taxon>Micrococcales</taxon>
        <taxon>Ruaniaceae</taxon>
        <taxon>Ruania</taxon>
    </lineage>
</organism>
<dbReference type="PANTHER" id="PTHR43649">
    <property type="entry name" value="ARABINOSE-BINDING PROTEIN-RELATED"/>
    <property type="match status" value="1"/>
</dbReference>
<gene>
    <name evidence="1" type="ORF">IM660_03130</name>
</gene>
<dbReference type="InterPro" id="IPR006059">
    <property type="entry name" value="SBP"/>
</dbReference>
<dbReference type="AlphaFoldDB" id="A0A7M1SUP7"/>
<dbReference type="KEGG" id="halt:IM660_03130"/>
<proteinExistence type="predicted"/>
<evidence type="ECO:0000313" key="2">
    <source>
        <dbReference type="Proteomes" id="UP000593758"/>
    </source>
</evidence>
<evidence type="ECO:0000313" key="1">
    <source>
        <dbReference type="EMBL" id="QOR71310.1"/>
    </source>
</evidence>